<accession>A0A4T0WWU4</accession>
<dbReference type="AlphaFoldDB" id="A0A4T0WWU4"/>
<evidence type="ECO:0000313" key="2">
    <source>
        <dbReference type="EMBL" id="TID16695.1"/>
    </source>
</evidence>
<dbReference type="EMBL" id="SELW01000641">
    <property type="protein sequence ID" value="TID16695.1"/>
    <property type="molecule type" value="Genomic_DNA"/>
</dbReference>
<name>A0A4T0WWU4_9ASCO</name>
<reference evidence="2 3" key="1">
    <citation type="journal article" date="2019" name="Front. Genet.">
        <title>Whole-Genome Sequencing of the Opportunistic Yeast Pathogen Candida inconspicua Uncovers Its Hybrid Origin.</title>
        <authorList>
            <person name="Mixao V."/>
            <person name="Hansen A.P."/>
            <person name="Saus E."/>
            <person name="Boekhout T."/>
            <person name="Lass-Florl C."/>
            <person name="Gabaldon T."/>
        </authorList>
    </citation>
    <scope>NUCLEOTIDE SEQUENCE [LARGE SCALE GENOMIC DNA]</scope>
    <source>
        <strain evidence="2 3">CBS 180</strain>
    </source>
</reference>
<dbReference type="Proteomes" id="UP000307173">
    <property type="component" value="Unassembled WGS sequence"/>
</dbReference>
<organism evidence="2 3">
    <name type="scientific">Pichia inconspicua</name>
    <dbReference type="NCBI Taxonomy" id="52247"/>
    <lineage>
        <taxon>Eukaryota</taxon>
        <taxon>Fungi</taxon>
        <taxon>Dikarya</taxon>
        <taxon>Ascomycota</taxon>
        <taxon>Saccharomycotina</taxon>
        <taxon>Pichiomycetes</taxon>
        <taxon>Pichiales</taxon>
        <taxon>Pichiaceae</taxon>
        <taxon>Pichia</taxon>
    </lineage>
</organism>
<gene>
    <name evidence="2" type="ORF">CANINC_004147</name>
</gene>
<keyword evidence="3" id="KW-1185">Reference proteome</keyword>
<dbReference type="OrthoDB" id="4034212at2759"/>
<proteinExistence type="predicted"/>
<keyword evidence="1" id="KW-0175">Coiled coil</keyword>
<sequence length="240" mass="27926">MNAITKLNLIMTELLQKDENDEFGAIDSLVLLKNQITSRVNELRSLQTISTSSETNKEPISQISTKEPIDHELESATVQLFNSTIVDIETSLLRNLGIRIVDVPSNTKTFKPKLINQDQINHLEHSLQLMNFKDKEDFQLRNSYLSKLNMLYYNEMMAQQQTIKDVVSIVKDVESNMESDKRWKKIDQITDDSLLEIIGDFQKKVAILEREKLHMENEIVYLKEKYNSFVNRDSKDINDK</sequence>
<protein>
    <submittedName>
        <fullName evidence="2">Uncharacterized protein</fullName>
    </submittedName>
</protein>
<evidence type="ECO:0000313" key="3">
    <source>
        <dbReference type="Proteomes" id="UP000307173"/>
    </source>
</evidence>
<evidence type="ECO:0000256" key="1">
    <source>
        <dbReference type="SAM" id="Coils"/>
    </source>
</evidence>
<comment type="caution">
    <text evidence="2">The sequence shown here is derived from an EMBL/GenBank/DDBJ whole genome shotgun (WGS) entry which is preliminary data.</text>
</comment>
<feature type="coiled-coil region" evidence="1">
    <location>
        <begin position="198"/>
        <end position="225"/>
    </location>
</feature>